<evidence type="ECO:0000256" key="5">
    <source>
        <dbReference type="ARBA" id="ARBA00022842"/>
    </source>
</evidence>
<evidence type="ECO:0000259" key="7">
    <source>
        <dbReference type="Pfam" id="PF01850"/>
    </source>
</evidence>
<dbReference type="EC" id="3.1.-.-" evidence="6"/>
<keyword evidence="3 6" id="KW-0479">Metal-binding</keyword>
<comment type="similarity">
    <text evidence="6">Belongs to the PINc/VapC protein family.</text>
</comment>
<dbReference type="InterPro" id="IPR051619">
    <property type="entry name" value="TypeII_TA_RNase_PINc/VapC"/>
</dbReference>
<keyword evidence="1 6" id="KW-1277">Toxin-antitoxin system</keyword>
<dbReference type="EMBL" id="CP062222">
    <property type="protein sequence ID" value="QTC92676.1"/>
    <property type="molecule type" value="Genomic_DNA"/>
</dbReference>
<comment type="cofactor">
    <cofactor evidence="6">
        <name>Mg(2+)</name>
        <dbReference type="ChEBI" id="CHEBI:18420"/>
    </cofactor>
</comment>
<name>A0A975C7L6_9CAUL</name>
<gene>
    <name evidence="6" type="primary">vapC</name>
    <name evidence="8" type="ORF">IFJ75_07390</name>
</gene>
<proteinExistence type="inferred from homology"/>
<dbReference type="AlphaFoldDB" id="A0A975C7L6"/>
<keyword evidence="5 6" id="KW-0460">Magnesium</keyword>
<dbReference type="GO" id="GO:0000287">
    <property type="term" value="F:magnesium ion binding"/>
    <property type="evidence" value="ECO:0007669"/>
    <property type="project" value="UniProtKB-UniRule"/>
</dbReference>
<feature type="binding site" evidence="6">
    <location>
        <position position="102"/>
    </location>
    <ligand>
        <name>Mg(2+)</name>
        <dbReference type="ChEBI" id="CHEBI:18420"/>
    </ligand>
</feature>
<dbReference type="Proteomes" id="UP000663918">
    <property type="component" value="Chromosome"/>
</dbReference>
<feature type="domain" description="PIN" evidence="7">
    <location>
        <begin position="2"/>
        <end position="127"/>
    </location>
</feature>
<evidence type="ECO:0000256" key="1">
    <source>
        <dbReference type="ARBA" id="ARBA00022649"/>
    </source>
</evidence>
<dbReference type="InterPro" id="IPR022907">
    <property type="entry name" value="VapC_family"/>
</dbReference>
<evidence type="ECO:0000313" key="9">
    <source>
        <dbReference type="Proteomes" id="UP000663918"/>
    </source>
</evidence>
<dbReference type="RefSeq" id="WP_207931956.1">
    <property type="nucleotide sequence ID" value="NZ_CP062222.1"/>
</dbReference>
<dbReference type="SUPFAM" id="SSF88723">
    <property type="entry name" value="PIN domain-like"/>
    <property type="match status" value="1"/>
</dbReference>
<dbReference type="GO" id="GO:0016787">
    <property type="term" value="F:hydrolase activity"/>
    <property type="evidence" value="ECO:0007669"/>
    <property type="project" value="UniProtKB-KW"/>
</dbReference>
<feature type="binding site" evidence="6">
    <location>
        <position position="5"/>
    </location>
    <ligand>
        <name>Mg(2+)</name>
        <dbReference type="ChEBI" id="CHEBI:18420"/>
    </ligand>
</feature>
<keyword evidence="6" id="KW-0800">Toxin</keyword>
<evidence type="ECO:0000313" key="8">
    <source>
        <dbReference type="EMBL" id="QTC92676.1"/>
    </source>
</evidence>
<dbReference type="Pfam" id="PF01850">
    <property type="entry name" value="PIN"/>
    <property type="match status" value="1"/>
</dbReference>
<dbReference type="HAMAP" id="MF_00265">
    <property type="entry name" value="VapC_Nob1"/>
    <property type="match status" value="1"/>
</dbReference>
<reference evidence="8" key="1">
    <citation type="submission" date="2020-09" db="EMBL/GenBank/DDBJ databases">
        <title>Brevundimonas sp. LVF2 isolated from a puddle in Goettingen, Germany.</title>
        <authorList>
            <person name="Friedrich I."/>
            <person name="Klassen A."/>
            <person name="Hannes N."/>
            <person name="Schneider D."/>
            <person name="Hertel R."/>
            <person name="Daniel R."/>
        </authorList>
    </citation>
    <scope>NUCLEOTIDE SEQUENCE</scope>
    <source>
        <strain evidence="8">LVF2</strain>
    </source>
</reference>
<evidence type="ECO:0000256" key="6">
    <source>
        <dbReference type="HAMAP-Rule" id="MF_00265"/>
    </source>
</evidence>
<dbReference type="GO" id="GO:0004540">
    <property type="term" value="F:RNA nuclease activity"/>
    <property type="evidence" value="ECO:0007669"/>
    <property type="project" value="InterPro"/>
</dbReference>
<protein>
    <recommendedName>
        <fullName evidence="6">Ribonuclease VapC</fullName>
        <shortName evidence="6">RNase VapC</shortName>
        <ecNumber evidence="6">3.1.-.-</ecNumber>
    </recommendedName>
    <alternativeName>
        <fullName evidence="6">Toxin VapC</fullName>
    </alternativeName>
</protein>
<evidence type="ECO:0000256" key="4">
    <source>
        <dbReference type="ARBA" id="ARBA00022801"/>
    </source>
</evidence>
<dbReference type="InterPro" id="IPR029060">
    <property type="entry name" value="PIN-like_dom_sf"/>
</dbReference>
<accession>A0A975C7L6</accession>
<comment type="function">
    <text evidence="6">Toxic component of a toxin-antitoxin (TA) system. An RNase.</text>
</comment>
<dbReference type="InterPro" id="IPR002716">
    <property type="entry name" value="PIN_dom"/>
</dbReference>
<keyword evidence="4 6" id="KW-0378">Hydrolase</keyword>
<evidence type="ECO:0000256" key="2">
    <source>
        <dbReference type="ARBA" id="ARBA00022722"/>
    </source>
</evidence>
<dbReference type="InterPro" id="IPR044153">
    <property type="entry name" value="PIN_Pae0151-like"/>
</dbReference>
<dbReference type="PANTHER" id="PTHR35901:SF1">
    <property type="entry name" value="EXONUCLEASE VAPC9"/>
    <property type="match status" value="1"/>
</dbReference>
<dbReference type="GO" id="GO:0090729">
    <property type="term" value="F:toxin activity"/>
    <property type="evidence" value="ECO:0007669"/>
    <property type="project" value="UniProtKB-KW"/>
</dbReference>
<organism evidence="8 9">
    <name type="scientific">Brevundimonas goettingensis</name>
    <dbReference type="NCBI Taxonomy" id="2774190"/>
    <lineage>
        <taxon>Bacteria</taxon>
        <taxon>Pseudomonadati</taxon>
        <taxon>Pseudomonadota</taxon>
        <taxon>Alphaproteobacteria</taxon>
        <taxon>Caulobacterales</taxon>
        <taxon>Caulobacteraceae</taxon>
        <taxon>Brevundimonas</taxon>
    </lineage>
</organism>
<dbReference type="Gene3D" id="3.40.50.1010">
    <property type="entry name" value="5'-nuclease"/>
    <property type="match status" value="1"/>
</dbReference>
<evidence type="ECO:0000256" key="3">
    <source>
        <dbReference type="ARBA" id="ARBA00022723"/>
    </source>
</evidence>
<sequence length="137" mass="15166">MIVIDASIMLAWLLPDEDSEAAEPVIVLARTAGAVAPAVFPLEVANAMRTNILRRRIDNAYRDKAISQFERVGVARDLEAFEPEVLAETIRLSDLHGLTIYDAAYLELARRIDCPIGSFDTDLRKAAQAENVPVYPQ</sequence>
<dbReference type="KEGG" id="bgoe:IFJ75_07390"/>
<keyword evidence="9" id="KW-1185">Reference proteome</keyword>
<keyword evidence="2 6" id="KW-0540">Nuclease</keyword>
<dbReference type="CDD" id="cd09873">
    <property type="entry name" value="PIN_Pae0151-like"/>
    <property type="match status" value="1"/>
</dbReference>
<dbReference type="PANTHER" id="PTHR35901">
    <property type="entry name" value="RIBONUCLEASE VAPC3"/>
    <property type="match status" value="1"/>
</dbReference>